<proteinExistence type="predicted"/>
<feature type="transmembrane region" description="Helical" evidence="6">
    <location>
        <begin position="494"/>
        <end position="514"/>
    </location>
</feature>
<feature type="transmembrane region" description="Helical" evidence="6">
    <location>
        <begin position="196"/>
        <end position="216"/>
    </location>
</feature>
<accession>A0AAW0QRG2</accession>
<sequence>MTSDLETKAGPYVNGPTLVRQYSPTEHSRDDAALARLGKKAVLKRNFGFLTIMGFSCTVLVTWEGCLIGGPSGLVYGFLVVWFGTFSVFVVISELVSMAPTSGGQYHWVSMLAPPYWRQFFGYMTGWLTIAGWQAAVASGMLMNGTMIQGLVLLTRPEYADHMQNWHGTLISWAVVMCAFAVNAVIGSVLAKFEGFVLIIHLLGFFAILLPLILLGEHTSAAEVFDTFLNSGNWPTQGLSLSIGITGVVFAFLGGDAAIHMSEEIENAPVVVPRSLLSGLMLNGCLGFGMVVTALFCMGDIDAALAENPVYPYMAIFHRAVGSSSGAAAMASIILVMSFSGMTGAVASTSRVYWAFARDRGLPGWRVLKRVNRRTHIPFNSVLLTTCVAILLSLINIGNQTAFNAVMSISIAALFGSYFFASSLLLYNRLTGKIQEPLNDGSLTNTIGETITWGPWRLRGLLGVANNTFACIYLIYVFFFSFWPPIAQVTLENFNWAVVVFTATISFSLLYYAIWARRTYLGPIIEL</sequence>
<protein>
    <submittedName>
        <fullName evidence="7">Amino acid transporter</fullName>
    </submittedName>
</protein>
<keyword evidence="4 6" id="KW-1133">Transmembrane helix</keyword>
<keyword evidence="3 6" id="KW-0812">Transmembrane</keyword>
<keyword evidence="5 6" id="KW-0472">Membrane</keyword>
<feature type="transmembrane region" description="Helical" evidence="6">
    <location>
        <begin position="46"/>
        <end position="63"/>
    </location>
</feature>
<evidence type="ECO:0000256" key="5">
    <source>
        <dbReference type="ARBA" id="ARBA00023136"/>
    </source>
</evidence>
<evidence type="ECO:0000256" key="6">
    <source>
        <dbReference type="SAM" id="Phobius"/>
    </source>
</evidence>
<dbReference type="GO" id="GO:0022857">
    <property type="term" value="F:transmembrane transporter activity"/>
    <property type="evidence" value="ECO:0007669"/>
    <property type="project" value="InterPro"/>
</dbReference>
<dbReference type="EMBL" id="JAQQWP010000008">
    <property type="protein sequence ID" value="KAK8105106.1"/>
    <property type="molecule type" value="Genomic_DNA"/>
</dbReference>
<name>A0AAW0QRG2_9PEZI</name>
<feature type="transmembrane region" description="Helical" evidence="6">
    <location>
        <begin position="280"/>
        <end position="306"/>
    </location>
</feature>
<feature type="transmembrane region" description="Helical" evidence="6">
    <location>
        <begin position="170"/>
        <end position="189"/>
    </location>
</feature>
<dbReference type="PANTHER" id="PTHR45649:SF1">
    <property type="entry name" value="TRANSPORTER, PUTATIVE (EUROFUNG)-RELATED"/>
    <property type="match status" value="1"/>
</dbReference>
<reference evidence="7 8" key="1">
    <citation type="submission" date="2023-01" db="EMBL/GenBank/DDBJ databases">
        <title>Analysis of 21 Apiospora genomes using comparative genomics revels a genus with tremendous synthesis potential of carbohydrate active enzymes and secondary metabolites.</title>
        <authorList>
            <person name="Sorensen T."/>
        </authorList>
    </citation>
    <scope>NUCLEOTIDE SEQUENCE [LARGE SCALE GENOMIC DNA]</scope>
    <source>
        <strain evidence="7 8">CBS 117206</strain>
    </source>
</reference>
<dbReference type="Proteomes" id="UP001392437">
    <property type="component" value="Unassembled WGS sequence"/>
</dbReference>
<keyword evidence="2" id="KW-0813">Transport</keyword>
<evidence type="ECO:0000256" key="1">
    <source>
        <dbReference type="ARBA" id="ARBA00004141"/>
    </source>
</evidence>
<comment type="caution">
    <text evidence="7">The sequence shown here is derived from an EMBL/GenBank/DDBJ whole genome shotgun (WGS) entry which is preliminary data.</text>
</comment>
<feature type="transmembrane region" description="Helical" evidence="6">
    <location>
        <begin position="75"/>
        <end position="99"/>
    </location>
</feature>
<dbReference type="PANTHER" id="PTHR45649">
    <property type="entry name" value="AMINO-ACID PERMEASE BAT1"/>
    <property type="match status" value="1"/>
</dbReference>
<dbReference type="InterPro" id="IPR002293">
    <property type="entry name" value="AA/rel_permease1"/>
</dbReference>
<evidence type="ECO:0000256" key="2">
    <source>
        <dbReference type="ARBA" id="ARBA00022448"/>
    </source>
</evidence>
<keyword evidence="8" id="KW-1185">Reference proteome</keyword>
<dbReference type="Pfam" id="PF13520">
    <property type="entry name" value="AA_permease_2"/>
    <property type="match status" value="1"/>
</dbReference>
<feature type="transmembrane region" description="Helical" evidence="6">
    <location>
        <begin position="377"/>
        <end position="397"/>
    </location>
</feature>
<feature type="transmembrane region" description="Helical" evidence="6">
    <location>
        <begin position="461"/>
        <end position="482"/>
    </location>
</feature>
<evidence type="ECO:0000313" key="7">
    <source>
        <dbReference type="EMBL" id="KAK8105106.1"/>
    </source>
</evidence>
<dbReference type="Gene3D" id="1.20.1740.10">
    <property type="entry name" value="Amino acid/polyamine transporter I"/>
    <property type="match status" value="1"/>
</dbReference>
<evidence type="ECO:0000256" key="3">
    <source>
        <dbReference type="ARBA" id="ARBA00022692"/>
    </source>
</evidence>
<organism evidence="7 8">
    <name type="scientific">Apiospora kogelbergensis</name>
    <dbReference type="NCBI Taxonomy" id="1337665"/>
    <lineage>
        <taxon>Eukaryota</taxon>
        <taxon>Fungi</taxon>
        <taxon>Dikarya</taxon>
        <taxon>Ascomycota</taxon>
        <taxon>Pezizomycotina</taxon>
        <taxon>Sordariomycetes</taxon>
        <taxon>Xylariomycetidae</taxon>
        <taxon>Amphisphaeriales</taxon>
        <taxon>Apiosporaceae</taxon>
        <taxon>Apiospora</taxon>
    </lineage>
</organism>
<comment type="subcellular location">
    <subcellularLocation>
        <location evidence="1">Membrane</location>
        <topology evidence="1">Multi-pass membrane protein</topology>
    </subcellularLocation>
</comment>
<evidence type="ECO:0000256" key="4">
    <source>
        <dbReference type="ARBA" id="ARBA00022989"/>
    </source>
</evidence>
<gene>
    <name evidence="7" type="ORF">PG999_008465</name>
</gene>
<dbReference type="GO" id="GO:0016020">
    <property type="term" value="C:membrane"/>
    <property type="evidence" value="ECO:0007669"/>
    <property type="project" value="UniProtKB-SubCell"/>
</dbReference>
<feature type="transmembrane region" description="Helical" evidence="6">
    <location>
        <begin position="236"/>
        <end position="259"/>
    </location>
</feature>
<feature type="transmembrane region" description="Helical" evidence="6">
    <location>
        <begin position="326"/>
        <end position="356"/>
    </location>
</feature>
<feature type="transmembrane region" description="Helical" evidence="6">
    <location>
        <begin position="120"/>
        <end position="143"/>
    </location>
</feature>
<evidence type="ECO:0000313" key="8">
    <source>
        <dbReference type="Proteomes" id="UP001392437"/>
    </source>
</evidence>
<dbReference type="AlphaFoldDB" id="A0AAW0QRG2"/>
<feature type="transmembrane region" description="Helical" evidence="6">
    <location>
        <begin position="403"/>
        <end position="427"/>
    </location>
</feature>